<sequence length="421" mass="49949">MIRNSQSNISSSNPHRSGGSDLICRIKYQNKLPDIPFEPKSIIYPFDANRYIEYKSTTLEKNFKWDLLTDQDLGLKIDLINQDYNRLDQDAKLHFKDEKLLEEETISAADLKRAEQHNKTVSWMRRNEYISTENTRFQPKQYDAAESKVGYSMKRKLKEVDFYKDRDSQIAAIEKSFEATKKPVAKHYSKPGVYPVQELQIFPDFDLWRHPSAQVIFDDDPAPKNHSASLQQEEMSQALIKGLVDKNGEQFVAYFLPTEETIKKRHRDDENETEYDADDEYDFKLTREYTWNIKSKSSLGYEENYYFIIKDSGVFYNELETRVRLSKRRTKLGKVGNTKLNVKYRTFTRQEEKNQRMRARDLENVNEEEEEEEDDEEEEEQEMIERNDDSQEESEEGGDHDEENNEEHSEEEQNHHESDEN</sequence>
<feature type="compositionally biased region" description="Basic and acidic residues" evidence="5">
    <location>
        <begin position="348"/>
        <end position="363"/>
    </location>
</feature>
<dbReference type="Proteomes" id="UP000663879">
    <property type="component" value="Unassembled WGS sequence"/>
</dbReference>
<accession>A0A813SA76</accession>
<evidence type="ECO:0000313" key="6">
    <source>
        <dbReference type="EMBL" id="CAF0792333.1"/>
    </source>
</evidence>
<dbReference type="GO" id="GO:0000993">
    <property type="term" value="F:RNA polymerase II complex binding"/>
    <property type="evidence" value="ECO:0007669"/>
    <property type="project" value="TreeGrafter"/>
</dbReference>
<name>A0A813SA76_9BILA</name>
<feature type="region of interest" description="Disordered" evidence="5">
    <location>
        <begin position="346"/>
        <end position="421"/>
    </location>
</feature>
<evidence type="ECO:0000256" key="1">
    <source>
        <dbReference type="ARBA" id="ARBA00004123"/>
    </source>
</evidence>
<dbReference type="GO" id="GO:0006368">
    <property type="term" value="P:transcription elongation by RNA polymerase II"/>
    <property type="evidence" value="ECO:0007669"/>
    <property type="project" value="InterPro"/>
</dbReference>
<protein>
    <recommendedName>
        <fullName evidence="3">RNA polymerase II-associated factor 1 homolog</fullName>
    </recommendedName>
</protein>
<organism evidence="6 7">
    <name type="scientific">Brachionus calyciflorus</name>
    <dbReference type="NCBI Taxonomy" id="104777"/>
    <lineage>
        <taxon>Eukaryota</taxon>
        <taxon>Metazoa</taxon>
        <taxon>Spiralia</taxon>
        <taxon>Gnathifera</taxon>
        <taxon>Rotifera</taxon>
        <taxon>Eurotatoria</taxon>
        <taxon>Monogononta</taxon>
        <taxon>Pseudotrocha</taxon>
        <taxon>Ploima</taxon>
        <taxon>Brachionidae</taxon>
        <taxon>Brachionus</taxon>
    </lineage>
</organism>
<dbReference type="OrthoDB" id="10260285at2759"/>
<feature type="compositionally biased region" description="Acidic residues" evidence="5">
    <location>
        <begin position="364"/>
        <end position="382"/>
    </location>
</feature>
<dbReference type="PANTHER" id="PTHR23188:SF12">
    <property type="entry name" value="RNA POLYMERASE II-ASSOCIATED FACTOR 1 HOMOLOG"/>
    <property type="match status" value="1"/>
</dbReference>
<feature type="compositionally biased region" description="Acidic residues" evidence="5">
    <location>
        <begin position="390"/>
        <end position="410"/>
    </location>
</feature>
<feature type="compositionally biased region" description="Basic and acidic residues" evidence="5">
    <location>
        <begin position="411"/>
        <end position="421"/>
    </location>
</feature>
<evidence type="ECO:0000256" key="4">
    <source>
        <dbReference type="ARBA" id="ARBA00023242"/>
    </source>
</evidence>
<gene>
    <name evidence="6" type="ORF">OXX778_LOCUS6035</name>
</gene>
<comment type="similarity">
    <text evidence="2">Belongs to the PAF1 family.</text>
</comment>
<dbReference type="AlphaFoldDB" id="A0A813SA76"/>
<dbReference type="GO" id="GO:0016593">
    <property type="term" value="C:Cdc73/Paf1 complex"/>
    <property type="evidence" value="ECO:0007669"/>
    <property type="project" value="InterPro"/>
</dbReference>
<dbReference type="InterPro" id="IPR007133">
    <property type="entry name" value="RNA_pol_II-assoc_Paf1"/>
</dbReference>
<reference evidence="6" key="1">
    <citation type="submission" date="2021-02" db="EMBL/GenBank/DDBJ databases">
        <authorList>
            <person name="Nowell W R."/>
        </authorList>
    </citation>
    <scope>NUCLEOTIDE SEQUENCE</scope>
    <source>
        <strain evidence="6">Ploen Becks lab</strain>
    </source>
</reference>
<evidence type="ECO:0000256" key="3">
    <source>
        <dbReference type="ARBA" id="ARBA00020462"/>
    </source>
</evidence>
<feature type="region of interest" description="Disordered" evidence="5">
    <location>
        <begin position="1"/>
        <end position="20"/>
    </location>
</feature>
<comment type="caution">
    <text evidence="6">The sequence shown here is derived from an EMBL/GenBank/DDBJ whole genome shotgun (WGS) entry which is preliminary data.</text>
</comment>
<keyword evidence="7" id="KW-1185">Reference proteome</keyword>
<evidence type="ECO:0000256" key="2">
    <source>
        <dbReference type="ARBA" id="ARBA00007560"/>
    </source>
</evidence>
<dbReference type="Pfam" id="PF03985">
    <property type="entry name" value="Paf1"/>
    <property type="match status" value="1"/>
</dbReference>
<feature type="compositionally biased region" description="Low complexity" evidence="5">
    <location>
        <begin position="1"/>
        <end position="13"/>
    </location>
</feature>
<dbReference type="EMBL" id="CAJNOC010000691">
    <property type="protein sequence ID" value="CAF0792333.1"/>
    <property type="molecule type" value="Genomic_DNA"/>
</dbReference>
<evidence type="ECO:0000313" key="7">
    <source>
        <dbReference type="Proteomes" id="UP000663879"/>
    </source>
</evidence>
<dbReference type="PANTHER" id="PTHR23188">
    <property type="entry name" value="RNA POLYMERASE II-ASSOCIATED FACTOR 1 HOMOLOG"/>
    <property type="match status" value="1"/>
</dbReference>
<dbReference type="GO" id="GO:0003682">
    <property type="term" value="F:chromatin binding"/>
    <property type="evidence" value="ECO:0007669"/>
    <property type="project" value="TreeGrafter"/>
</dbReference>
<proteinExistence type="inferred from homology"/>
<comment type="subcellular location">
    <subcellularLocation>
        <location evidence="1">Nucleus</location>
    </subcellularLocation>
</comment>
<evidence type="ECO:0000256" key="5">
    <source>
        <dbReference type="SAM" id="MobiDB-lite"/>
    </source>
</evidence>
<keyword evidence="4" id="KW-0539">Nucleus</keyword>